<accession>A0A6A6T3B2</accession>
<feature type="transmembrane region" description="Helical" evidence="2">
    <location>
        <begin position="327"/>
        <end position="348"/>
    </location>
</feature>
<keyword evidence="2" id="KW-0472">Membrane</keyword>
<feature type="compositionally biased region" description="Polar residues" evidence="1">
    <location>
        <begin position="198"/>
        <end position="208"/>
    </location>
</feature>
<dbReference type="PANTHER" id="PTHR35043:SF7">
    <property type="entry name" value="TRANSCRIPTION FACTOR DOMAIN-CONTAINING PROTEIN"/>
    <property type="match status" value="1"/>
</dbReference>
<sequence>MFSLVFFIYHFSRFRDVSALPIPAIPYYASVTPRSDLSSRSNATAQTVGWTSAPNLRGTSDLLISCLTTLSLCAWTAYHPNVSGPRGAWRATVHRISWMVIAIVVPEMVLYCAWEQWWAATRLKKEVNALGKSAIDGAGGGGVGGDDGTGGGCRYCRAMERIEYGGLVGDYALDLLFGGGGEGEDVADNEEEDGDVQANGQVGSQTRCSHSSTRTSRSTNSNHDERLSEKIPTTADPIPEIWTTEQAFFALAGGFAIPSSTFSSPPRLIFTPSGLLFLAKLGLLPTSTPDTVSDKSKADVIAKVLVCIQAGWFLVQCIARLAQKLPISLLELHVLAHVLCAFAMYVVWLKKPYDATSPIQVEDERVVDLGALFALHIVKPETVETSSLQQISYPACSKRSVINLTQVQSAHKDFQSASPWTRHLRFAIQHLGDAGELRNFLNHTKSLFSTSRSNSLTRPSQSTPSPASPIETEHLTRSNRALAYLAERNIHLTYESNTTTHLHATSDPNEHALDLTSHTSITLPSLYIVPLRSNLVIDGLPSPSADDSRSAHVNRALMSYAVLSAAYGGLHLAAWNARFATPVEMWGWRSAGLVMVGAPVLSALFVGGEGAYAWVLMKIKEGARKRFGRKRKDGGGDGEQEQGIELQSRDRNVLQQNSRSSADRASSLHASRQRSVDWPRVGTVALKVLYKPLDYLVTLGFAVPGFVAMLAWACYPVVRVYVLVEAFAALRASEPNLYKTVEWTDFIPHAG</sequence>
<evidence type="ECO:0000256" key="1">
    <source>
        <dbReference type="SAM" id="MobiDB-lite"/>
    </source>
</evidence>
<keyword evidence="2" id="KW-0812">Transmembrane</keyword>
<feature type="region of interest" description="Disordered" evidence="1">
    <location>
        <begin position="450"/>
        <end position="472"/>
    </location>
</feature>
<keyword evidence="4" id="KW-1185">Reference proteome</keyword>
<dbReference type="AlphaFoldDB" id="A0A6A6T3B2"/>
<feature type="region of interest" description="Disordered" evidence="1">
    <location>
        <begin position="628"/>
        <end position="652"/>
    </location>
</feature>
<gene>
    <name evidence="3" type="ORF">K491DRAFT_694349</name>
</gene>
<keyword evidence="2" id="KW-1133">Transmembrane helix</keyword>
<dbReference type="Proteomes" id="UP000799324">
    <property type="component" value="Unassembled WGS sequence"/>
</dbReference>
<feature type="transmembrane region" description="Helical" evidence="2">
    <location>
        <begin position="695"/>
        <end position="718"/>
    </location>
</feature>
<feature type="compositionally biased region" description="Polar residues" evidence="1">
    <location>
        <begin position="450"/>
        <end position="465"/>
    </location>
</feature>
<evidence type="ECO:0000313" key="3">
    <source>
        <dbReference type="EMBL" id="KAF2653807.1"/>
    </source>
</evidence>
<evidence type="ECO:0000256" key="2">
    <source>
        <dbReference type="SAM" id="Phobius"/>
    </source>
</evidence>
<feature type="compositionally biased region" description="Low complexity" evidence="1">
    <location>
        <begin position="209"/>
        <end position="221"/>
    </location>
</feature>
<feature type="transmembrane region" description="Helical" evidence="2">
    <location>
        <begin position="595"/>
        <end position="617"/>
    </location>
</feature>
<feature type="region of interest" description="Disordered" evidence="1">
    <location>
        <begin position="182"/>
        <end position="232"/>
    </location>
</feature>
<dbReference type="OrthoDB" id="3061561at2759"/>
<reference evidence="3" key="1">
    <citation type="journal article" date="2020" name="Stud. Mycol.">
        <title>101 Dothideomycetes genomes: a test case for predicting lifestyles and emergence of pathogens.</title>
        <authorList>
            <person name="Haridas S."/>
            <person name="Albert R."/>
            <person name="Binder M."/>
            <person name="Bloem J."/>
            <person name="Labutti K."/>
            <person name="Salamov A."/>
            <person name="Andreopoulos B."/>
            <person name="Baker S."/>
            <person name="Barry K."/>
            <person name="Bills G."/>
            <person name="Bluhm B."/>
            <person name="Cannon C."/>
            <person name="Castanera R."/>
            <person name="Culley D."/>
            <person name="Daum C."/>
            <person name="Ezra D."/>
            <person name="Gonzalez J."/>
            <person name="Henrissat B."/>
            <person name="Kuo A."/>
            <person name="Liang C."/>
            <person name="Lipzen A."/>
            <person name="Lutzoni F."/>
            <person name="Magnuson J."/>
            <person name="Mondo S."/>
            <person name="Nolan M."/>
            <person name="Ohm R."/>
            <person name="Pangilinan J."/>
            <person name="Park H.-J."/>
            <person name="Ramirez L."/>
            <person name="Alfaro M."/>
            <person name="Sun H."/>
            <person name="Tritt A."/>
            <person name="Yoshinaga Y."/>
            <person name="Zwiers L.-H."/>
            <person name="Turgeon B."/>
            <person name="Goodwin S."/>
            <person name="Spatafora J."/>
            <person name="Crous P."/>
            <person name="Grigoriev I."/>
        </authorList>
    </citation>
    <scope>NUCLEOTIDE SEQUENCE</scope>
    <source>
        <strain evidence="3">CBS 122681</strain>
    </source>
</reference>
<organism evidence="3 4">
    <name type="scientific">Lophiostoma macrostomum CBS 122681</name>
    <dbReference type="NCBI Taxonomy" id="1314788"/>
    <lineage>
        <taxon>Eukaryota</taxon>
        <taxon>Fungi</taxon>
        <taxon>Dikarya</taxon>
        <taxon>Ascomycota</taxon>
        <taxon>Pezizomycotina</taxon>
        <taxon>Dothideomycetes</taxon>
        <taxon>Pleosporomycetidae</taxon>
        <taxon>Pleosporales</taxon>
        <taxon>Lophiostomataceae</taxon>
        <taxon>Lophiostoma</taxon>
    </lineage>
</organism>
<evidence type="ECO:0000313" key="4">
    <source>
        <dbReference type="Proteomes" id="UP000799324"/>
    </source>
</evidence>
<proteinExistence type="predicted"/>
<dbReference type="EMBL" id="MU004374">
    <property type="protein sequence ID" value="KAF2653807.1"/>
    <property type="molecule type" value="Genomic_DNA"/>
</dbReference>
<protein>
    <submittedName>
        <fullName evidence="3">Uncharacterized protein</fullName>
    </submittedName>
</protein>
<feature type="transmembrane region" description="Helical" evidence="2">
    <location>
        <begin position="557"/>
        <end position="575"/>
    </location>
</feature>
<dbReference type="PANTHER" id="PTHR35043">
    <property type="entry name" value="TRANSCRIPTION FACTOR DOMAIN-CONTAINING PROTEIN"/>
    <property type="match status" value="1"/>
</dbReference>
<name>A0A6A6T3B2_9PLEO</name>
<feature type="compositionally biased region" description="Acidic residues" evidence="1">
    <location>
        <begin position="182"/>
        <end position="195"/>
    </location>
</feature>